<evidence type="ECO:0000313" key="9">
    <source>
        <dbReference type="Proteomes" id="UP001345013"/>
    </source>
</evidence>
<evidence type="ECO:0000256" key="4">
    <source>
        <dbReference type="ARBA" id="ARBA00023212"/>
    </source>
</evidence>
<dbReference type="PANTHER" id="PTHR19302">
    <property type="entry name" value="GAMMA TUBULIN COMPLEX PROTEIN"/>
    <property type="match status" value="1"/>
</dbReference>
<dbReference type="InterPro" id="IPR007259">
    <property type="entry name" value="GCP"/>
</dbReference>
<evidence type="ECO:0000256" key="2">
    <source>
        <dbReference type="ARBA" id="ARBA00022490"/>
    </source>
</evidence>
<keyword evidence="2 5" id="KW-0963">Cytoplasm</keyword>
<evidence type="ECO:0000256" key="3">
    <source>
        <dbReference type="ARBA" id="ARBA00022701"/>
    </source>
</evidence>
<dbReference type="Gene3D" id="1.20.120.1900">
    <property type="entry name" value="Gamma-tubulin complex, C-terminal domain"/>
    <property type="match status" value="1"/>
</dbReference>
<keyword evidence="3 5" id="KW-0493">Microtubule</keyword>
<dbReference type="Proteomes" id="UP001345013">
    <property type="component" value="Unassembled WGS sequence"/>
</dbReference>
<organism evidence="8 9">
    <name type="scientific">Lithohypha guttulata</name>
    <dbReference type="NCBI Taxonomy" id="1690604"/>
    <lineage>
        <taxon>Eukaryota</taxon>
        <taxon>Fungi</taxon>
        <taxon>Dikarya</taxon>
        <taxon>Ascomycota</taxon>
        <taxon>Pezizomycotina</taxon>
        <taxon>Eurotiomycetes</taxon>
        <taxon>Chaetothyriomycetidae</taxon>
        <taxon>Chaetothyriales</taxon>
        <taxon>Trichomeriaceae</taxon>
        <taxon>Lithohypha</taxon>
    </lineage>
</organism>
<keyword evidence="4 5" id="KW-0206">Cytoskeleton</keyword>
<dbReference type="InterPro" id="IPR042241">
    <property type="entry name" value="GCP_C_sf"/>
</dbReference>
<dbReference type="EMBL" id="JAVRRG010000047">
    <property type="protein sequence ID" value="KAK5093141.1"/>
    <property type="molecule type" value="Genomic_DNA"/>
</dbReference>
<evidence type="ECO:0000313" key="8">
    <source>
        <dbReference type="EMBL" id="KAK5093141.1"/>
    </source>
</evidence>
<protein>
    <recommendedName>
        <fullName evidence="5">Spindle pole body component</fullName>
    </recommendedName>
</protein>
<accession>A0ABR0KBN8</accession>
<reference evidence="8 9" key="1">
    <citation type="submission" date="2023-08" db="EMBL/GenBank/DDBJ databases">
        <title>Black Yeasts Isolated from many extreme environments.</title>
        <authorList>
            <person name="Coleine C."/>
            <person name="Stajich J.E."/>
            <person name="Selbmann L."/>
        </authorList>
    </citation>
    <scope>NUCLEOTIDE SEQUENCE [LARGE SCALE GENOMIC DNA]</scope>
    <source>
        <strain evidence="8 9">CCFEE 5885</strain>
    </source>
</reference>
<keyword evidence="9" id="KW-1185">Reference proteome</keyword>
<evidence type="ECO:0000256" key="1">
    <source>
        <dbReference type="ARBA" id="ARBA00010337"/>
    </source>
</evidence>
<dbReference type="Pfam" id="PF04130">
    <property type="entry name" value="GCP_C_terminal"/>
    <property type="match status" value="1"/>
</dbReference>
<dbReference type="PANTHER" id="PTHR19302:SF70">
    <property type="entry name" value="GAMMA-TUBULIN COMPLEX COMPONENT 6"/>
    <property type="match status" value="1"/>
</dbReference>
<sequence>MSSEIAMDPFSSKNLLRIGDLHVVEDDIWLGFNLNSNLRSVSLQLAKADDIAIPPIESDILRLRLEDTPLERIGATYSASDPEAANSGRGSDETNEDVLDEDIWNNPIALESTTRHELLSWDSFEGYNEERHASKYLSEAAPEVYDAIWDRLWQSEHGQNLKFARTDHFHHALTNLLIGRNSSLFRWNQETATFELPVEGFSFTNYSPAFTQTLLTRLRECGSCFRNIKDFCGVTKGTNPTLFAFQGSAKQILHAIERHSFEQHAALRLPTILELVDSANRYVELLRTLRNLVGIAASSENEMDCLTQCIELIDAAWLSSVRLRPVLSTLASQILTPTLRITSQQLGLCTRQADWRLSSEWALSKLMPTYHGVFTETIECLTIIREHSPWVISHHNRNTPVKMIQKWHELIDLQCEADDLECTSRSGLSLTEDRTHTATTTMSPSQADVDIPDLNPFKLDLALPMVQSSSLLVRTQPNSINDLISTSLSSGHVNHADQIAEISPSRALDLSLSPFLAVQHRISSYALMRMLFLQHDVVAHLDLLHSYHLLGNGSFAIRLSRALFDADENSAEGRRKTGLTAGLRVEDRDVWPPASSELRLVLMGLLAVSSSHGIQKNVLECISFAIRDLTDEELELCRDVHSIHALDFLRLVYAPSNALLELIITSSVLDKYDRIFRFLLVLLRMHALSQNLVIGVIRHPSATRQSVEYHRFCTEIHHLVTSLLDFALREAIGTPWLRFTKHLGRVATCLREGRYEDTIRLAGSVAQIRQMLEECVDEMLRTLLLKKKQSKVYDGLCRLLTLGLELTSHTPVELSSKQNTTSTKNFRVLLASWLSQLRDVSKNARDPALQRLEILILKVDMFDYYEQGII</sequence>
<evidence type="ECO:0000256" key="5">
    <source>
        <dbReference type="RuleBase" id="RU363050"/>
    </source>
</evidence>
<dbReference type="InterPro" id="IPR040457">
    <property type="entry name" value="GCP_C"/>
</dbReference>
<proteinExistence type="inferred from homology"/>
<name>A0ABR0KBN8_9EURO</name>
<feature type="domain" description="Gamma tubulin complex component C-terminal" evidence="7">
    <location>
        <begin position="539"/>
        <end position="865"/>
    </location>
</feature>
<gene>
    <name evidence="8" type="ORF">LTR24_004544</name>
</gene>
<evidence type="ECO:0000256" key="6">
    <source>
        <dbReference type="SAM" id="MobiDB-lite"/>
    </source>
</evidence>
<evidence type="ECO:0000259" key="7">
    <source>
        <dbReference type="Pfam" id="PF04130"/>
    </source>
</evidence>
<comment type="caution">
    <text evidence="8">The sequence shown here is derived from an EMBL/GenBank/DDBJ whole genome shotgun (WGS) entry which is preliminary data.</text>
</comment>
<comment type="subcellular location">
    <subcellularLocation>
        <location evidence="5">Cytoplasm</location>
        <location evidence="5">Cytoskeleton</location>
        <location evidence="5">Microtubule organizing center</location>
    </subcellularLocation>
</comment>
<comment type="similarity">
    <text evidence="1 5">Belongs to the TUBGCP family.</text>
</comment>
<feature type="region of interest" description="Disordered" evidence="6">
    <location>
        <begin position="74"/>
        <end position="98"/>
    </location>
</feature>